<keyword evidence="2" id="KW-1185">Reference proteome</keyword>
<accession>A0ABN0P046</accession>
<evidence type="ECO:0008006" key="3">
    <source>
        <dbReference type="Google" id="ProtNLM"/>
    </source>
</evidence>
<dbReference type="Proteomes" id="UP000016649">
    <property type="component" value="Unassembled WGS sequence"/>
</dbReference>
<gene>
    <name evidence="1" type="ORF">HMPREF9193_00766</name>
</gene>
<evidence type="ECO:0000313" key="1">
    <source>
        <dbReference type="EMBL" id="ERJ93674.1"/>
    </source>
</evidence>
<name>A0ABN0P046_TRELE</name>
<organism evidence="1 2">
    <name type="scientific">Treponema lecithinolyticum ATCC 700332</name>
    <dbReference type="NCBI Taxonomy" id="1321815"/>
    <lineage>
        <taxon>Bacteria</taxon>
        <taxon>Pseudomonadati</taxon>
        <taxon>Spirochaetota</taxon>
        <taxon>Spirochaetia</taxon>
        <taxon>Spirochaetales</taxon>
        <taxon>Treponemataceae</taxon>
        <taxon>Treponema</taxon>
    </lineage>
</organism>
<reference evidence="1 2" key="1">
    <citation type="submission" date="2013-08" db="EMBL/GenBank/DDBJ databases">
        <authorList>
            <person name="Weinstock G."/>
            <person name="Sodergren E."/>
            <person name="Wylie T."/>
            <person name="Fulton L."/>
            <person name="Fulton R."/>
            <person name="Fronick C."/>
            <person name="O'Laughlin M."/>
            <person name="Godfrey J."/>
            <person name="Miner T."/>
            <person name="Herter B."/>
            <person name="Appelbaum E."/>
            <person name="Cordes M."/>
            <person name="Lek S."/>
            <person name="Wollam A."/>
            <person name="Pepin K.H."/>
            <person name="Palsikar V.B."/>
            <person name="Mitreva M."/>
            <person name="Wilson R.K."/>
        </authorList>
    </citation>
    <scope>NUCLEOTIDE SEQUENCE [LARGE SCALE GENOMIC DNA]</scope>
    <source>
        <strain evidence="1 2">ATCC 700332</strain>
    </source>
</reference>
<sequence length="281" mass="30820">MKALLVAESEDTLNLYRSFFESLGYDTVCYRWLLKALDNVDEIMPQVIFMNAVDYPRHWKILVQYIRSGLCKSFPVVLLAAQDISNDDLKKAEYLEVHCIRNSIESSETKNEISTLLNPPIADYTDEAFSALVREAQKAASAAASEYATESAMAETETVMTDAAEQAADVLGAQSANDAISPASDFPAVALTESEDAIGAAELPDCGFTLFHPKTKAVIAGTVSSLHLPLIFFKPEDKSVLKRLRMGQKAPASLKENDRLTDITVQIQGFENGTVELCVLK</sequence>
<protein>
    <recommendedName>
        <fullName evidence="3">Response regulatory domain-containing protein</fullName>
    </recommendedName>
</protein>
<comment type="caution">
    <text evidence="1">The sequence shown here is derived from an EMBL/GenBank/DDBJ whole genome shotgun (WGS) entry which is preliminary data.</text>
</comment>
<dbReference type="RefSeq" id="WP_021686987.1">
    <property type="nucleotide sequence ID" value="NZ_KI260564.1"/>
</dbReference>
<proteinExistence type="predicted"/>
<evidence type="ECO:0000313" key="2">
    <source>
        <dbReference type="Proteomes" id="UP000016649"/>
    </source>
</evidence>
<dbReference type="EMBL" id="AWVH01000023">
    <property type="protein sequence ID" value="ERJ93674.1"/>
    <property type="molecule type" value="Genomic_DNA"/>
</dbReference>